<reference evidence="4 5" key="1">
    <citation type="submission" date="2019-02" db="EMBL/GenBank/DDBJ databases">
        <title>Sequencing the genomes of 1000 actinobacteria strains.</title>
        <authorList>
            <person name="Klenk H.-P."/>
        </authorList>
    </citation>
    <scope>NUCLEOTIDE SEQUENCE [LARGE SCALE GENOMIC DNA]</scope>
    <source>
        <strain evidence="4 5">DSM 45162</strain>
    </source>
</reference>
<sequence length="197" mass="21310">MGEVEVMSSPQRMGLVESSDLIVAPAAPADLAEAEAVMREVLCADLGGYHAAWHRDLDDLEAAYLRRPGCVLVVARDEGGIVGTAAVKPCMLASPPNPDWLAREYNQPGVCQLVRVWVTAGARRRGVGRALAERAVGWSVGPGGYRRVYLHTDAGVPGAEAFWRSLPTREIYDGRPDPFNTVHFEIDVDAFLRAPGC</sequence>
<dbReference type="InterPro" id="IPR016181">
    <property type="entry name" value="Acyl_CoA_acyltransferase"/>
</dbReference>
<name>A0A4Q7ZS66_9ACTN</name>
<proteinExistence type="predicted"/>
<organism evidence="4 5">
    <name type="scientific">Krasilnikovia cinnamomea</name>
    <dbReference type="NCBI Taxonomy" id="349313"/>
    <lineage>
        <taxon>Bacteria</taxon>
        <taxon>Bacillati</taxon>
        <taxon>Actinomycetota</taxon>
        <taxon>Actinomycetes</taxon>
        <taxon>Micromonosporales</taxon>
        <taxon>Micromonosporaceae</taxon>
        <taxon>Krasilnikovia</taxon>
    </lineage>
</organism>
<keyword evidence="2" id="KW-0012">Acyltransferase</keyword>
<evidence type="ECO:0000256" key="1">
    <source>
        <dbReference type="ARBA" id="ARBA00022679"/>
    </source>
</evidence>
<dbReference type="Pfam" id="PF00583">
    <property type="entry name" value="Acetyltransf_1"/>
    <property type="match status" value="1"/>
</dbReference>
<dbReference type="EMBL" id="SHKY01000001">
    <property type="protein sequence ID" value="RZU53453.1"/>
    <property type="molecule type" value="Genomic_DNA"/>
</dbReference>
<keyword evidence="1 4" id="KW-0808">Transferase</keyword>
<dbReference type="Gene3D" id="3.40.630.30">
    <property type="match status" value="1"/>
</dbReference>
<dbReference type="AlphaFoldDB" id="A0A4Q7ZS66"/>
<gene>
    <name evidence="4" type="ORF">EV385_5380</name>
</gene>
<evidence type="ECO:0000313" key="5">
    <source>
        <dbReference type="Proteomes" id="UP000292564"/>
    </source>
</evidence>
<dbReference type="PANTHER" id="PTHR43877">
    <property type="entry name" value="AMINOALKYLPHOSPHONATE N-ACETYLTRANSFERASE-RELATED-RELATED"/>
    <property type="match status" value="1"/>
</dbReference>
<dbReference type="Proteomes" id="UP000292564">
    <property type="component" value="Unassembled WGS sequence"/>
</dbReference>
<evidence type="ECO:0000313" key="4">
    <source>
        <dbReference type="EMBL" id="RZU53453.1"/>
    </source>
</evidence>
<dbReference type="OrthoDB" id="6703393at2"/>
<keyword evidence="5" id="KW-1185">Reference proteome</keyword>
<evidence type="ECO:0000256" key="2">
    <source>
        <dbReference type="ARBA" id="ARBA00023315"/>
    </source>
</evidence>
<dbReference type="CDD" id="cd04301">
    <property type="entry name" value="NAT_SF"/>
    <property type="match status" value="1"/>
</dbReference>
<dbReference type="SUPFAM" id="SSF55729">
    <property type="entry name" value="Acyl-CoA N-acyltransferases (Nat)"/>
    <property type="match status" value="1"/>
</dbReference>
<feature type="domain" description="N-acetyltransferase" evidence="3">
    <location>
        <begin position="21"/>
        <end position="189"/>
    </location>
</feature>
<dbReference type="PROSITE" id="PS51186">
    <property type="entry name" value="GNAT"/>
    <property type="match status" value="1"/>
</dbReference>
<comment type="caution">
    <text evidence="4">The sequence shown here is derived from an EMBL/GenBank/DDBJ whole genome shotgun (WGS) entry which is preliminary data.</text>
</comment>
<evidence type="ECO:0000259" key="3">
    <source>
        <dbReference type="PROSITE" id="PS51186"/>
    </source>
</evidence>
<dbReference type="InterPro" id="IPR050832">
    <property type="entry name" value="Bact_Acetyltransf"/>
</dbReference>
<dbReference type="GO" id="GO:0016747">
    <property type="term" value="F:acyltransferase activity, transferring groups other than amino-acyl groups"/>
    <property type="evidence" value="ECO:0007669"/>
    <property type="project" value="InterPro"/>
</dbReference>
<accession>A0A4Q7ZS66</accession>
<protein>
    <submittedName>
        <fullName evidence="4">Acetyltransferase (GNAT) family protein</fullName>
    </submittedName>
</protein>
<dbReference type="InterPro" id="IPR000182">
    <property type="entry name" value="GNAT_dom"/>
</dbReference>